<accession>A0A9P1IPW0</accession>
<reference evidence="7" key="1">
    <citation type="submission" date="2022-11" db="EMBL/GenBank/DDBJ databases">
        <authorList>
            <person name="Kikuchi T."/>
        </authorList>
    </citation>
    <scope>NUCLEOTIDE SEQUENCE</scope>
    <source>
        <strain evidence="7">PS1010</strain>
    </source>
</reference>
<gene>
    <name evidence="7" type="ORF">CAMP_LOCUS11623</name>
</gene>
<dbReference type="GO" id="GO:0016757">
    <property type="term" value="F:glycosyltransferase activity"/>
    <property type="evidence" value="ECO:0007669"/>
    <property type="project" value="UniProtKB-UniRule"/>
</dbReference>
<dbReference type="EMBL" id="CANHGI010000004">
    <property type="protein sequence ID" value="CAI5448986.1"/>
    <property type="molecule type" value="Genomic_DNA"/>
</dbReference>
<keyword evidence="4 6" id="KW-0808">Transferase</keyword>
<evidence type="ECO:0000256" key="2">
    <source>
        <dbReference type="ARBA" id="ARBA00007647"/>
    </source>
</evidence>
<keyword evidence="5" id="KW-0472">Membrane</keyword>
<dbReference type="InterPro" id="IPR008166">
    <property type="entry name" value="Glyco_transf_92"/>
</dbReference>
<dbReference type="GO" id="GO:0016020">
    <property type="term" value="C:membrane"/>
    <property type="evidence" value="ECO:0007669"/>
    <property type="project" value="UniProtKB-SubCell"/>
</dbReference>
<evidence type="ECO:0000256" key="6">
    <source>
        <dbReference type="RuleBase" id="RU366017"/>
    </source>
</evidence>
<keyword evidence="8" id="KW-1185">Reference proteome</keyword>
<dbReference type="OrthoDB" id="5873071at2759"/>
<sequence length="265" mass="30651">MNNTILVTSEHKKSDLIEAFYGRPALKIQPIRAHSERHRIVTCASIINKSNPMNTTITAILKSISMGSFVNLPYEELPGEIFKYLRQFEKSGKLRLDANPLSRYPIVKSELKSELAQLNCMLMYRSTAKFLIFQDIDQIVTPLLGHQSYFAEFSKFPEFSIMQYNAFINTTHGYEIKIGSTKTYILRTPFDLNSEITPMFSDRLNKMRISLKRDETNIKTCDNSWNCDSKKCVGADVIHRSLHALYSYNLHQTKFRQFRSFDCSS</sequence>
<evidence type="ECO:0000256" key="4">
    <source>
        <dbReference type="ARBA" id="ARBA00022679"/>
    </source>
</evidence>
<keyword evidence="3 6" id="KW-0328">Glycosyltransferase</keyword>
<dbReference type="Pfam" id="PF01697">
    <property type="entry name" value="Glyco_transf_92"/>
    <property type="match status" value="1"/>
</dbReference>
<proteinExistence type="inferred from homology"/>
<dbReference type="AlphaFoldDB" id="A0A9P1IPW0"/>
<evidence type="ECO:0000256" key="5">
    <source>
        <dbReference type="ARBA" id="ARBA00023136"/>
    </source>
</evidence>
<comment type="subcellular location">
    <subcellularLocation>
        <location evidence="1">Membrane</location>
        <topology evidence="1">Single-pass membrane protein</topology>
    </subcellularLocation>
</comment>
<name>A0A9P1IPW0_9PELO</name>
<organism evidence="7 8">
    <name type="scientific">Caenorhabditis angaria</name>
    <dbReference type="NCBI Taxonomy" id="860376"/>
    <lineage>
        <taxon>Eukaryota</taxon>
        <taxon>Metazoa</taxon>
        <taxon>Ecdysozoa</taxon>
        <taxon>Nematoda</taxon>
        <taxon>Chromadorea</taxon>
        <taxon>Rhabditida</taxon>
        <taxon>Rhabditina</taxon>
        <taxon>Rhabditomorpha</taxon>
        <taxon>Rhabditoidea</taxon>
        <taxon>Rhabditidae</taxon>
        <taxon>Peloderinae</taxon>
        <taxon>Caenorhabditis</taxon>
    </lineage>
</organism>
<comment type="caution">
    <text evidence="7">The sequence shown here is derived from an EMBL/GenBank/DDBJ whole genome shotgun (WGS) entry which is preliminary data.</text>
</comment>
<protein>
    <recommendedName>
        <fullName evidence="6">Glycosyltransferase family 92 protein</fullName>
        <ecNumber evidence="6">2.4.1.-</ecNumber>
    </recommendedName>
</protein>
<comment type="similarity">
    <text evidence="2 6">Belongs to the glycosyltransferase 92 family.</text>
</comment>
<evidence type="ECO:0000313" key="8">
    <source>
        <dbReference type="Proteomes" id="UP001152747"/>
    </source>
</evidence>
<dbReference type="EC" id="2.4.1.-" evidence="6"/>
<evidence type="ECO:0000256" key="1">
    <source>
        <dbReference type="ARBA" id="ARBA00004167"/>
    </source>
</evidence>
<evidence type="ECO:0000313" key="7">
    <source>
        <dbReference type="EMBL" id="CAI5448986.1"/>
    </source>
</evidence>
<dbReference type="Proteomes" id="UP001152747">
    <property type="component" value="Unassembled WGS sequence"/>
</dbReference>
<evidence type="ECO:0000256" key="3">
    <source>
        <dbReference type="ARBA" id="ARBA00022676"/>
    </source>
</evidence>